<protein>
    <recommendedName>
        <fullName evidence="3">Ribosome-recycling factor</fullName>
        <shortName evidence="3">RRF</shortName>
    </recommendedName>
    <alternativeName>
        <fullName evidence="3">Ribosome-releasing factor</fullName>
    </alternativeName>
</protein>
<accession>A0A1G2FCY5</accession>
<evidence type="ECO:0000256" key="3">
    <source>
        <dbReference type="HAMAP-Rule" id="MF_00040"/>
    </source>
</evidence>
<dbReference type="NCBIfam" id="TIGR00496">
    <property type="entry name" value="frr"/>
    <property type="match status" value="1"/>
</dbReference>
<dbReference type="InterPro" id="IPR002661">
    <property type="entry name" value="Ribosome_recyc_fac"/>
</dbReference>
<keyword evidence="3" id="KW-0963">Cytoplasm</keyword>
<proteinExistence type="inferred from homology"/>
<evidence type="ECO:0000256" key="4">
    <source>
        <dbReference type="SAM" id="Coils"/>
    </source>
</evidence>
<evidence type="ECO:0000313" key="6">
    <source>
        <dbReference type="EMBL" id="OGZ35401.1"/>
    </source>
</evidence>
<keyword evidence="4" id="KW-0175">Coiled coil</keyword>
<evidence type="ECO:0000313" key="7">
    <source>
        <dbReference type="Proteomes" id="UP000176974"/>
    </source>
</evidence>
<evidence type="ECO:0000256" key="2">
    <source>
        <dbReference type="ARBA" id="ARBA00022917"/>
    </source>
</evidence>
<sequence length="185" mass="22005">MYKEVINKIKPHLDKTLEYLKSELNGLQIGRASPSLVEDLEVDCYGRKMPLKQLAAIHAPEPRQIIIQPWDKNILKEIETAISHSKLDLTPIVDNEMIRLNIPSLNEERRKELVKILHEKTEECRVSIRRQREEAWKEIQNLEKEKKIREDDKFRAKDELQELVDEYNKKIDEIGERKEEDIMRV</sequence>
<dbReference type="GO" id="GO:0043023">
    <property type="term" value="F:ribosomal large subunit binding"/>
    <property type="evidence" value="ECO:0007669"/>
    <property type="project" value="TreeGrafter"/>
</dbReference>
<keyword evidence="2 3" id="KW-0648">Protein biosynthesis</keyword>
<dbReference type="HAMAP" id="MF_00040">
    <property type="entry name" value="RRF"/>
    <property type="match status" value="1"/>
</dbReference>
<comment type="similarity">
    <text evidence="1 3">Belongs to the RRF family.</text>
</comment>
<organism evidence="6 7">
    <name type="scientific">Candidatus Portnoybacteria bacterium RIFCSPHIGHO2_01_FULL_40_12b</name>
    <dbReference type="NCBI Taxonomy" id="1801994"/>
    <lineage>
        <taxon>Bacteria</taxon>
        <taxon>Candidatus Portnoyibacteriota</taxon>
    </lineage>
</organism>
<dbReference type="PANTHER" id="PTHR20982">
    <property type="entry name" value="RIBOSOME RECYCLING FACTOR"/>
    <property type="match status" value="1"/>
</dbReference>
<dbReference type="Gene3D" id="1.10.132.20">
    <property type="entry name" value="Ribosome-recycling factor"/>
    <property type="match status" value="1"/>
</dbReference>
<dbReference type="Gene3D" id="3.30.1360.40">
    <property type="match status" value="1"/>
</dbReference>
<dbReference type="CDD" id="cd00520">
    <property type="entry name" value="RRF"/>
    <property type="match status" value="1"/>
</dbReference>
<dbReference type="InterPro" id="IPR023584">
    <property type="entry name" value="Ribosome_recyc_fac_dom"/>
</dbReference>
<name>A0A1G2FCY5_9BACT</name>
<dbReference type="GO" id="GO:0005737">
    <property type="term" value="C:cytoplasm"/>
    <property type="evidence" value="ECO:0007669"/>
    <property type="project" value="UniProtKB-SubCell"/>
</dbReference>
<comment type="function">
    <text evidence="3">Responsible for the release of ribosomes from messenger RNA at the termination of protein biosynthesis. May increase the efficiency of translation by recycling ribosomes from one round of translation to another.</text>
</comment>
<evidence type="ECO:0000259" key="5">
    <source>
        <dbReference type="Pfam" id="PF01765"/>
    </source>
</evidence>
<dbReference type="SUPFAM" id="SSF55194">
    <property type="entry name" value="Ribosome recycling factor, RRF"/>
    <property type="match status" value="1"/>
</dbReference>
<reference evidence="6 7" key="1">
    <citation type="journal article" date="2016" name="Nat. Commun.">
        <title>Thousands of microbial genomes shed light on interconnected biogeochemical processes in an aquifer system.</title>
        <authorList>
            <person name="Anantharaman K."/>
            <person name="Brown C.T."/>
            <person name="Hug L.A."/>
            <person name="Sharon I."/>
            <person name="Castelle C.J."/>
            <person name="Probst A.J."/>
            <person name="Thomas B.C."/>
            <person name="Singh A."/>
            <person name="Wilkins M.J."/>
            <person name="Karaoz U."/>
            <person name="Brodie E.L."/>
            <person name="Williams K.H."/>
            <person name="Hubbard S.S."/>
            <person name="Banfield J.F."/>
        </authorList>
    </citation>
    <scope>NUCLEOTIDE SEQUENCE [LARGE SCALE GENOMIC DNA]</scope>
</reference>
<dbReference type="AlphaFoldDB" id="A0A1G2FCY5"/>
<feature type="coiled-coil region" evidence="4">
    <location>
        <begin position="125"/>
        <end position="180"/>
    </location>
</feature>
<dbReference type="GO" id="GO:0006415">
    <property type="term" value="P:translational termination"/>
    <property type="evidence" value="ECO:0007669"/>
    <property type="project" value="UniProtKB-UniRule"/>
</dbReference>
<dbReference type="Pfam" id="PF01765">
    <property type="entry name" value="RRF"/>
    <property type="match status" value="1"/>
</dbReference>
<dbReference type="InterPro" id="IPR036191">
    <property type="entry name" value="RRF_sf"/>
</dbReference>
<dbReference type="PANTHER" id="PTHR20982:SF3">
    <property type="entry name" value="MITOCHONDRIAL RIBOSOME RECYCLING FACTOR PSEUDO 1"/>
    <property type="match status" value="1"/>
</dbReference>
<dbReference type="FunFam" id="3.30.1360.40:FF:000001">
    <property type="entry name" value="Ribosome-recycling factor"/>
    <property type="match status" value="1"/>
</dbReference>
<evidence type="ECO:0000256" key="1">
    <source>
        <dbReference type="ARBA" id="ARBA00005912"/>
    </source>
</evidence>
<comment type="caution">
    <text evidence="6">The sequence shown here is derived from an EMBL/GenBank/DDBJ whole genome shotgun (WGS) entry which is preliminary data.</text>
</comment>
<comment type="subcellular location">
    <subcellularLocation>
        <location evidence="3">Cytoplasm</location>
    </subcellularLocation>
</comment>
<gene>
    <name evidence="3" type="primary">frr</name>
    <name evidence="6" type="ORF">A2815_01675</name>
</gene>
<dbReference type="Proteomes" id="UP000176974">
    <property type="component" value="Unassembled WGS sequence"/>
</dbReference>
<dbReference type="EMBL" id="MHMY01000011">
    <property type="protein sequence ID" value="OGZ35401.1"/>
    <property type="molecule type" value="Genomic_DNA"/>
</dbReference>
<feature type="domain" description="Ribosome recycling factor" evidence="5">
    <location>
        <begin position="20"/>
        <end position="183"/>
    </location>
</feature>